<gene>
    <name evidence="2" type="ORF">B7463_g3583</name>
</gene>
<dbReference type="InterPro" id="IPR011059">
    <property type="entry name" value="Metal-dep_hydrolase_composite"/>
</dbReference>
<dbReference type="Gene3D" id="2.30.40.10">
    <property type="entry name" value="Urease, subunit C, domain 1"/>
    <property type="match status" value="1"/>
</dbReference>
<dbReference type="Proteomes" id="UP000258309">
    <property type="component" value="Unassembled WGS sequence"/>
</dbReference>
<feature type="non-terminal residue" evidence="2">
    <location>
        <position position="429"/>
    </location>
</feature>
<dbReference type="PANTHER" id="PTHR43135">
    <property type="entry name" value="ALPHA-D-RIBOSE 1-METHYLPHOSPHONATE 5-TRIPHOSPHATE DIPHOSPHATASE"/>
    <property type="match status" value="1"/>
</dbReference>
<comment type="caution">
    <text evidence="2">The sequence shown here is derived from an EMBL/GenBank/DDBJ whole genome shotgun (WGS) entry which is preliminary data.</text>
</comment>
<evidence type="ECO:0000313" key="3">
    <source>
        <dbReference type="Proteomes" id="UP000258309"/>
    </source>
</evidence>
<dbReference type="InterPro" id="IPR057744">
    <property type="entry name" value="OTAase-like"/>
</dbReference>
<reference evidence="2 3" key="1">
    <citation type="submission" date="2018-05" db="EMBL/GenBank/DDBJ databases">
        <title>Draft genome sequence of Scytalidium lignicola DSM 105466, a ubiquitous saprotrophic fungus.</title>
        <authorList>
            <person name="Buettner E."/>
            <person name="Gebauer A.M."/>
            <person name="Hofrichter M."/>
            <person name="Liers C."/>
            <person name="Kellner H."/>
        </authorList>
    </citation>
    <scope>NUCLEOTIDE SEQUENCE [LARGE SCALE GENOMIC DNA]</scope>
    <source>
        <strain evidence="2 3">DSM 105466</strain>
    </source>
</reference>
<organism evidence="2 3">
    <name type="scientific">Scytalidium lignicola</name>
    <name type="common">Hyphomycete</name>
    <dbReference type="NCBI Taxonomy" id="5539"/>
    <lineage>
        <taxon>Eukaryota</taxon>
        <taxon>Fungi</taxon>
        <taxon>Dikarya</taxon>
        <taxon>Ascomycota</taxon>
        <taxon>Pezizomycotina</taxon>
        <taxon>Leotiomycetes</taxon>
        <taxon>Leotiomycetes incertae sedis</taxon>
        <taxon>Scytalidium</taxon>
    </lineage>
</organism>
<feature type="domain" description="Amidohydrolase-related" evidence="1">
    <location>
        <begin position="61"/>
        <end position="416"/>
    </location>
</feature>
<protein>
    <recommendedName>
        <fullName evidence="1">Amidohydrolase-related domain-containing protein</fullName>
    </recommendedName>
</protein>
<keyword evidence="3" id="KW-1185">Reference proteome</keyword>
<dbReference type="Pfam" id="PF01979">
    <property type="entry name" value="Amidohydro_1"/>
    <property type="match status" value="1"/>
</dbReference>
<dbReference type="STRING" id="5539.A0A3E2HHA4"/>
<dbReference type="CDD" id="cd01299">
    <property type="entry name" value="Met_dep_hydrolase_A"/>
    <property type="match status" value="1"/>
</dbReference>
<feature type="non-terminal residue" evidence="2">
    <location>
        <position position="1"/>
    </location>
</feature>
<dbReference type="GO" id="GO:0016810">
    <property type="term" value="F:hydrolase activity, acting on carbon-nitrogen (but not peptide) bonds"/>
    <property type="evidence" value="ECO:0007669"/>
    <property type="project" value="InterPro"/>
</dbReference>
<dbReference type="InterPro" id="IPR051781">
    <property type="entry name" value="Metallo-dep_Hydrolase"/>
</dbReference>
<dbReference type="InterPro" id="IPR006680">
    <property type="entry name" value="Amidohydro-rel"/>
</dbReference>
<evidence type="ECO:0000313" key="2">
    <source>
        <dbReference type="EMBL" id="RFU32804.1"/>
    </source>
</evidence>
<dbReference type="EMBL" id="NCSJ02000048">
    <property type="protein sequence ID" value="RFU32804.1"/>
    <property type="molecule type" value="Genomic_DNA"/>
</dbReference>
<dbReference type="PANTHER" id="PTHR43135:SF3">
    <property type="entry name" value="ALPHA-D-RIBOSE 1-METHYLPHOSPHONATE 5-TRIPHOSPHATE DIPHOSPHATASE"/>
    <property type="match status" value="1"/>
</dbReference>
<sequence length="429" mass="45532">MSIVPHRPVIRLITADILIPGRGEPLTDGAVAYDGPRIVYVGHKTTIPKTYKSTDVIHVPVLMPGLWDCHVHFFGSPQFAFSAIYNTSKVLAGARCAFDVSQVLNAGFTSVRELGGYGVHLDQAIDEGVLIGPKIYPACGIISQTGGHGDAHAIPVHHFCDAINNGLPFHVCDGVDACIQAVRTQLRHGAKVIKVCASGGVVSKRDEPHHQQFSDAELSAIVEEANRAERAVAAHCHGKAGIMAALRAGCTTIEHATYLDDEVLEAMLEHKITLVPTRAAVAAGLEMRGAFDPGSYAKLVDMVPVHKEAYRRAVAAGVKIALGTDFGVSSPGTVFSHGRNGIELKHAVEAGLTPLQAIEAATANAPGTLGLQAPLSGQLKEGYDADFIALAANPLNDINIFTNPTNITHVWRGGKLFKSPERPIFTGLD</sequence>
<evidence type="ECO:0000259" key="1">
    <source>
        <dbReference type="Pfam" id="PF01979"/>
    </source>
</evidence>
<dbReference type="InterPro" id="IPR032466">
    <property type="entry name" value="Metal_Hydrolase"/>
</dbReference>
<dbReference type="AlphaFoldDB" id="A0A3E2HHA4"/>
<dbReference type="SUPFAM" id="SSF51556">
    <property type="entry name" value="Metallo-dependent hydrolases"/>
    <property type="match status" value="1"/>
</dbReference>
<dbReference type="SUPFAM" id="SSF51338">
    <property type="entry name" value="Composite domain of metallo-dependent hydrolases"/>
    <property type="match status" value="2"/>
</dbReference>
<proteinExistence type="predicted"/>
<dbReference type="OMA" id="TNITHVW"/>
<dbReference type="Gene3D" id="3.20.20.140">
    <property type="entry name" value="Metal-dependent hydrolases"/>
    <property type="match status" value="1"/>
</dbReference>
<dbReference type="OrthoDB" id="194468at2759"/>
<name>A0A3E2HHA4_SCYLI</name>
<accession>A0A3E2HHA4</accession>